<dbReference type="OrthoDB" id="539541at2759"/>
<evidence type="ECO:0000313" key="3">
    <source>
        <dbReference type="Proteomes" id="UP001055439"/>
    </source>
</evidence>
<feature type="region of interest" description="Disordered" evidence="1">
    <location>
        <begin position="1"/>
        <end position="26"/>
    </location>
</feature>
<dbReference type="EMBL" id="CP097507">
    <property type="protein sequence ID" value="URE01294.1"/>
    <property type="molecule type" value="Genomic_DNA"/>
</dbReference>
<accession>A0A9E7K1M6</accession>
<feature type="compositionally biased region" description="Basic residues" evidence="1">
    <location>
        <begin position="125"/>
        <end position="137"/>
    </location>
</feature>
<feature type="non-terminal residue" evidence="2">
    <location>
        <position position="1"/>
    </location>
</feature>
<feature type="region of interest" description="Disordered" evidence="1">
    <location>
        <begin position="125"/>
        <end position="166"/>
    </location>
</feature>
<feature type="compositionally biased region" description="Low complexity" evidence="1">
    <location>
        <begin position="11"/>
        <end position="23"/>
    </location>
</feature>
<proteinExistence type="predicted"/>
<gene>
    <name evidence="2" type="ORF">MUK42_19934</name>
</gene>
<evidence type="ECO:0000313" key="2">
    <source>
        <dbReference type="EMBL" id="URE01294.1"/>
    </source>
</evidence>
<feature type="compositionally biased region" description="Basic and acidic residues" evidence="1">
    <location>
        <begin position="138"/>
        <end position="158"/>
    </location>
</feature>
<feature type="compositionally biased region" description="Basic and acidic residues" evidence="1">
    <location>
        <begin position="42"/>
        <end position="54"/>
    </location>
</feature>
<sequence>SSQTPAATPVSRTTTSSETTAASPLERLGRAWNCVRHAEPAHHRTEAHLHLPHERRQRPGKRDVGRNPGRASRAHHIHQHRVRGQGSRRHWKGSLIREGHIREEDEPAACNEVGLLDDRLLHFARRRQVQPQRHPRRSRDQLQRRGRRERDHGEEAGGDRQGALPR</sequence>
<protein>
    <submittedName>
        <fullName evidence="2">Uncharacterized protein</fullName>
    </submittedName>
</protein>
<evidence type="ECO:0000256" key="1">
    <source>
        <dbReference type="SAM" id="MobiDB-lite"/>
    </source>
</evidence>
<dbReference type="AlphaFoldDB" id="A0A9E7K1M6"/>
<name>A0A9E7K1M6_9LILI</name>
<keyword evidence="3" id="KW-1185">Reference proteome</keyword>
<dbReference type="Proteomes" id="UP001055439">
    <property type="component" value="Chromosome 5"/>
</dbReference>
<organism evidence="2 3">
    <name type="scientific">Musa troglodytarum</name>
    <name type="common">fe'i banana</name>
    <dbReference type="NCBI Taxonomy" id="320322"/>
    <lineage>
        <taxon>Eukaryota</taxon>
        <taxon>Viridiplantae</taxon>
        <taxon>Streptophyta</taxon>
        <taxon>Embryophyta</taxon>
        <taxon>Tracheophyta</taxon>
        <taxon>Spermatophyta</taxon>
        <taxon>Magnoliopsida</taxon>
        <taxon>Liliopsida</taxon>
        <taxon>Zingiberales</taxon>
        <taxon>Musaceae</taxon>
        <taxon>Musa</taxon>
    </lineage>
</organism>
<reference evidence="2" key="1">
    <citation type="submission" date="2022-05" db="EMBL/GenBank/DDBJ databases">
        <title>The Musa troglodytarum L. genome provides insights into the mechanism of non-climacteric behaviour and enrichment of carotenoids.</title>
        <authorList>
            <person name="Wang J."/>
        </authorList>
    </citation>
    <scope>NUCLEOTIDE SEQUENCE</scope>
    <source>
        <tissue evidence="2">Leaf</tissue>
    </source>
</reference>
<feature type="region of interest" description="Disordered" evidence="1">
    <location>
        <begin position="42"/>
        <end position="91"/>
    </location>
</feature>
<feature type="compositionally biased region" description="Basic residues" evidence="1">
    <location>
        <begin position="72"/>
        <end position="91"/>
    </location>
</feature>